<dbReference type="InterPro" id="IPR029044">
    <property type="entry name" value="Nucleotide-diphossugar_trans"/>
</dbReference>
<protein>
    <submittedName>
        <fullName evidence="2">Glycosyltransferase family 2 protein</fullName>
        <ecNumber evidence="2">2.4.-.-</ecNumber>
    </submittedName>
</protein>
<name>A0ABV0CYX5_9SPHN</name>
<organism evidence="2 3">
    <name type="scientific">Aurantiacibacter flavus</name>
    <dbReference type="NCBI Taxonomy" id="3145232"/>
    <lineage>
        <taxon>Bacteria</taxon>
        <taxon>Pseudomonadati</taxon>
        <taxon>Pseudomonadota</taxon>
        <taxon>Alphaproteobacteria</taxon>
        <taxon>Sphingomonadales</taxon>
        <taxon>Erythrobacteraceae</taxon>
        <taxon>Aurantiacibacter</taxon>
    </lineage>
</organism>
<dbReference type="EMBL" id="JBDLBR010000004">
    <property type="protein sequence ID" value="MEN7537880.1"/>
    <property type="molecule type" value="Genomic_DNA"/>
</dbReference>
<keyword evidence="3" id="KW-1185">Reference proteome</keyword>
<proteinExistence type="predicted"/>
<dbReference type="Pfam" id="PF00535">
    <property type="entry name" value="Glycos_transf_2"/>
    <property type="match status" value="1"/>
</dbReference>
<dbReference type="CDD" id="cd00761">
    <property type="entry name" value="Glyco_tranf_GTA_type"/>
    <property type="match status" value="1"/>
</dbReference>
<dbReference type="GO" id="GO:0016757">
    <property type="term" value="F:glycosyltransferase activity"/>
    <property type="evidence" value="ECO:0007669"/>
    <property type="project" value="UniProtKB-KW"/>
</dbReference>
<dbReference type="InterPro" id="IPR050834">
    <property type="entry name" value="Glycosyltransf_2"/>
</dbReference>
<keyword evidence="2" id="KW-0808">Transferase</keyword>
<accession>A0ABV0CYX5</accession>
<reference evidence="2 3" key="1">
    <citation type="submission" date="2024-05" db="EMBL/GenBank/DDBJ databases">
        <authorList>
            <person name="Park S."/>
        </authorList>
    </citation>
    <scope>NUCLEOTIDE SEQUENCE [LARGE SCALE GENOMIC DNA]</scope>
    <source>
        <strain evidence="2 3">DGU5</strain>
    </source>
</reference>
<dbReference type="Gene3D" id="3.90.550.10">
    <property type="entry name" value="Spore Coat Polysaccharide Biosynthesis Protein SpsA, Chain A"/>
    <property type="match status" value="1"/>
</dbReference>
<evidence type="ECO:0000313" key="2">
    <source>
        <dbReference type="EMBL" id="MEN7537880.1"/>
    </source>
</evidence>
<dbReference type="PANTHER" id="PTHR43685:SF2">
    <property type="entry name" value="GLYCOSYLTRANSFERASE 2-LIKE DOMAIN-CONTAINING PROTEIN"/>
    <property type="match status" value="1"/>
</dbReference>
<gene>
    <name evidence="2" type="ORF">ABDJ38_11925</name>
</gene>
<comment type="caution">
    <text evidence="2">The sequence shown here is derived from an EMBL/GenBank/DDBJ whole genome shotgun (WGS) entry which is preliminary data.</text>
</comment>
<dbReference type="Proteomes" id="UP001484535">
    <property type="component" value="Unassembled WGS sequence"/>
</dbReference>
<dbReference type="NCBIfam" id="TIGR04440">
    <property type="entry name" value="glyco_TIGR04440"/>
    <property type="match status" value="1"/>
</dbReference>
<dbReference type="PANTHER" id="PTHR43685">
    <property type="entry name" value="GLYCOSYLTRANSFERASE"/>
    <property type="match status" value="1"/>
</dbReference>
<evidence type="ECO:0000313" key="3">
    <source>
        <dbReference type="Proteomes" id="UP001484535"/>
    </source>
</evidence>
<dbReference type="InterPro" id="IPR001173">
    <property type="entry name" value="Glyco_trans_2-like"/>
</dbReference>
<dbReference type="SUPFAM" id="SSF53448">
    <property type="entry name" value="Nucleotide-diphospho-sugar transferases"/>
    <property type="match status" value="1"/>
</dbReference>
<evidence type="ECO:0000259" key="1">
    <source>
        <dbReference type="Pfam" id="PF00535"/>
    </source>
</evidence>
<sequence length="411" mass="45663">MTQPKLSICIPTYNRAPYLEKALACLAEAQWPFAHEIVISDNASSDNTAEVVERFITQGLPIRYLRCPVNAGPGPNLTNAIRHAQGDYMIYQGDDDLLILPRIAEVVAFLDASPDVSAAHAPWYLHDEVNRVDTRKFYEVAEDTKFAQGDFLSVFEFLFQGHVFPEIAIYRMDAVRSAFVPSHFCFWPFVYLAHFLDAGAVAFLKEPFYRSVTASTVAPERAQAGMDDVMSSWDLYRGGLEYFLHFGAARGQLSMGEEARAIYAKMCQIFTALRMSVAVRLWVARHDYVRAYELYTRMVIAGQGEHPSLGDLKDRLPVMVGLQRLAYAVSAVPEITHLVLSDTQDVAHIAELLTSMGLRDGVEVVADGGSADPATTAVLASSAERADEFIERGHPRGFVFLEQELLGNVVV</sequence>
<dbReference type="InterPro" id="IPR031042">
    <property type="entry name" value="Glyco_TIGR04440"/>
</dbReference>
<keyword evidence="2" id="KW-0328">Glycosyltransferase</keyword>
<dbReference type="RefSeq" id="WP_346785340.1">
    <property type="nucleotide sequence ID" value="NZ_JBDLBR010000004.1"/>
</dbReference>
<dbReference type="EC" id="2.4.-.-" evidence="2"/>
<feature type="domain" description="Glycosyltransferase 2-like" evidence="1">
    <location>
        <begin position="7"/>
        <end position="137"/>
    </location>
</feature>